<dbReference type="EC" id="4.2.1.75" evidence="3 7"/>
<comment type="function">
    <text evidence="7">Catalyzes cyclization of the linear tetrapyrrole, hydroxymethylbilane, to the macrocyclic uroporphyrinogen III.</text>
</comment>
<evidence type="ECO:0000256" key="7">
    <source>
        <dbReference type="RuleBase" id="RU366031"/>
    </source>
</evidence>
<dbReference type="Proteomes" id="UP000248044">
    <property type="component" value="Chromosome"/>
</dbReference>
<dbReference type="RefSeq" id="WP_110270217.1">
    <property type="nucleotide sequence ID" value="NZ_CP029289.2"/>
</dbReference>
<comment type="catalytic activity">
    <reaction evidence="6 7">
        <text>hydroxymethylbilane = uroporphyrinogen III + H2O</text>
        <dbReference type="Rhea" id="RHEA:18965"/>
        <dbReference type="ChEBI" id="CHEBI:15377"/>
        <dbReference type="ChEBI" id="CHEBI:57308"/>
        <dbReference type="ChEBI" id="CHEBI:57845"/>
        <dbReference type="EC" id="4.2.1.75"/>
    </reaction>
</comment>
<dbReference type="CDD" id="cd06578">
    <property type="entry name" value="HemD"/>
    <property type="match status" value="1"/>
</dbReference>
<organism evidence="9 10">
    <name type="scientific">Acidianus brierleyi</name>
    <dbReference type="NCBI Taxonomy" id="41673"/>
    <lineage>
        <taxon>Archaea</taxon>
        <taxon>Thermoproteota</taxon>
        <taxon>Thermoprotei</taxon>
        <taxon>Sulfolobales</taxon>
        <taxon>Sulfolobaceae</taxon>
        <taxon>Acidianus</taxon>
    </lineage>
</organism>
<evidence type="ECO:0000256" key="6">
    <source>
        <dbReference type="ARBA" id="ARBA00048617"/>
    </source>
</evidence>
<evidence type="ECO:0000313" key="10">
    <source>
        <dbReference type="Proteomes" id="UP000248044"/>
    </source>
</evidence>
<evidence type="ECO:0000256" key="4">
    <source>
        <dbReference type="ARBA" id="ARBA00023239"/>
    </source>
</evidence>
<name>A0A2U9IEE1_9CREN</name>
<evidence type="ECO:0000256" key="2">
    <source>
        <dbReference type="ARBA" id="ARBA00008133"/>
    </source>
</evidence>
<dbReference type="PANTHER" id="PTHR38042">
    <property type="entry name" value="UROPORPHYRINOGEN-III SYNTHASE, CHLOROPLASTIC"/>
    <property type="match status" value="1"/>
</dbReference>
<evidence type="ECO:0000313" key="9">
    <source>
        <dbReference type="EMBL" id="AWR94336.1"/>
    </source>
</evidence>
<sequence length="218" mass="24789">MKVLLFSPSLSENIHNKDIEIINIPLFEIKCISYKKDFDDYEAIAFTSKNAVKCFDDWDKVKNKKIFAIGKPTSELIREKGFNSIYPSEYDSIHLSNLILESGIKSLVAFRSSKASADMKSILSNKIAYMEIYDYKTTIIKENVKKAKEELKKCNVNIVALTSSEIARTIASFLNNCYKIISIGPMTTKTISLLRPDLKIIESNEHDFEGIIRKVLGE</sequence>
<evidence type="ECO:0000256" key="1">
    <source>
        <dbReference type="ARBA" id="ARBA00004772"/>
    </source>
</evidence>
<evidence type="ECO:0000256" key="5">
    <source>
        <dbReference type="ARBA" id="ARBA00023244"/>
    </source>
</evidence>
<reference evidence="9 10" key="1">
    <citation type="submission" date="2018-05" db="EMBL/GenBank/DDBJ databases">
        <title>Complete Genome Sequences of Extremely Thermoacidophilic, Metal-Mobilizing Type-Strain Members of the Archaeal Family Sulfolobaceae: Acidianus brierleyi DSM-1651T, Acidianus sulfidivorans DSM-18786T, Metallosphaera hakonensis DSM-7519T, and Metallosphaera prunae DSM-10039T.</title>
        <authorList>
            <person name="Counts J.A."/>
            <person name="Kelly R.M."/>
        </authorList>
    </citation>
    <scope>NUCLEOTIDE SEQUENCE [LARGE SCALE GENOMIC DNA]</scope>
    <source>
        <strain evidence="9 10">DSM 1651</strain>
    </source>
</reference>
<keyword evidence="4 7" id="KW-0456">Lyase</keyword>
<comment type="pathway">
    <text evidence="1 7">Porphyrin-containing compound metabolism; protoporphyrin-IX biosynthesis; coproporphyrinogen-III from 5-aminolevulinate: step 3/4.</text>
</comment>
<dbReference type="InterPro" id="IPR036108">
    <property type="entry name" value="4pyrrol_syn_uPrphyn_synt_sf"/>
</dbReference>
<dbReference type="GO" id="GO:0004852">
    <property type="term" value="F:uroporphyrinogen-III synthase activity"/>
    <property type="evidence" value="ECO:0007669"/>
    <property type="project" value="UniProtKB-UniRule"/>
</dbReference>
<dbReference type="PANTHER" id="PTHR38042:SF1">
    <property type="entry name" value="UROPORPHYRINOGEN-III SYNTHASE, CHLOROPLASTIC"/>
    <property type="match status" value="1"/>
</dbReference>
<protein>
    <recommendedName>
        <fullName evidence="3 7">Uroporphyrinogen-III synthase</fullName>
        <ecNumber evidence="3 7">4.2.1.75</ecNumber>
    </recommendedName>
</protein>
<dbReference type="InterPro" id="IPR039793">
    <property type="entry name" value="UROS/Hem4"/>
</dbReference>
<dbReference type="EMBL" id="CP029289">
    <property type="protein sequence ID" value="AWR94336.1"/>
    <property type="molecule type" value="Genomic_DNA"/>
</dbReference>
<dbReference type="OrthoDB" id="36223at2157"/>
<evidence type="ECO:0000256" key="3">
    <source>
        <dbReference type="ARBA" id="ARBA00013109"/>
    </source>
</evidence>
<proteinExistence type="inferred from homology"/>
<dbReference type="GO" id="GO:0006780">
    <property type="term" value="P:uroporphyrinogen III biosynthetic process"/>
    <property type="evidence" value="ECO:0007669"/>
    <property type="project" value="UniProtKB-UniRule"/>
</dbReference>
<evidence type="ECO:0000259" key="8">
    <source>
        <dbReference type="Pfam" id="PF02602"/>
    </source>
</evidence>
<dbReference type="SUPFAM" id="SSF69618">
    <property type="entry name" value="HemD-like"/>
    <property type="match status" value="1"/>
</dbReference>
<comment type="similarity">
    <text evidence="2 7">Belongs to the uroporphyrinogen-III synthase family.</text>
</comment>
<dbReference type="KEGG" id="abri:DFR85_06730"/>
<dbReference type="GeneID" id="36831836"/>
<dbReference type="Pfam" id="PF02602">
    <property type="entry name" value="HEM4"/>
    <property type="match status" value="1"/>
</dbReference>
<dbReference type="Gene3D" id="3.40.50.10090">
    <property type="match status" value="2"/>
</dbReference>
<keyword evidence="10" id="KW-1185">Reference proteome</keyword>
<keyword evidence="5 7" id="KW-0627">Porphyrin biosynthesis</keyword>
<feature type="domain" description="Tetrapyrrole biosynthesis uroporphyrinogen III synthase" evidence="8">
    <location>
        <begin position="10"/>
        <end position="210"/>
    </location>
</feature>
<dbReference type="InterPro" id="IPR003754">
    <property type="entry name" value="4pyrrol_synth_uPrphyn_synth"/>
</dbReference>
<gene>
    <name evidence="9" type="ORF">DFR85_06730</name>
</gene>
<dbReference type="GO" id="GO:0006782">
    <property type="term" value="P:protoporphyrinogen IX biosynthetic process"/>
    <property type="evidence" value="ECO:0007669"/>
    <property type="project" value="UniProtKB-UniRule"/>
</dbReference>
<dbReference type="AlphaFoldDB" id="A0A2U9IEE1"/>
<accession>A0A2U9IEE1</accession>